<comment type="similarity">
    <text evidence="1 4">Belongs to the RNase T2 family.</text>
</comment>
<feature type="active site" evidence="3">
    <location>
        <position position="115"/>
    </location>
</feature>
<proteinExistence type="inferred from homology"/>
<sequence length="261" mass="30248">MRIKDVLLYAVFIVSCSSNNEWDYMVFTQQWPQTVCDSVYEEHKCAIPKDISFWTVHGLWPNRQGSKDEPSYCNKTWAFDEKLIKPIETNLDVNWPNLYTDSEKTEFWQHEWDKHGTCAASLPALGSQFKYFSKGLELHQKYNATILLARAGVVPSDTCNVNITNLYEGLKSQLGKMPNINCYWNKKKHTQNLIEVELCVDKSFSIIDCNSNEDTNLYFSSKSERMKVPHYKTQKLEFGLGETEPCRPSELTCYPVIKHTS</sequence>
<dbReference type="Proteomes" id="UP000085678">
    <property type="component" value="Unplaced"/>
</dbReference>
<dbReference type="GO" id="GO:0006401">
    <property type="term" value="P:RNA catabolic process"/>
    <property type="evidence" value="ECO:0007669"/>
    <property type="project" value="TreeGrafter"/>
</dbReference>
<dbReference type="Gene3D" id="3.90.730.10">
    <property type="entry name" value="Ribonuclease T2-like"/>
    <property type="match status" value="1"/>
</dbReference>
<evidence type="ECO:0000256" key="4">
    <source>
        <dbReference type="RuleBase" id="RU004328"/>
    </source>
</evidence>
<dbReference type="GO" id="GO:0005576">
    <property type="term" value="C:extracellular region"/>
    <property type="evidence" value="ECO:0007669"/>
    <property type="project" value="TreeGrafter"/>
</dbReference>
<evidence type="ECO:0000256" key="3">
    <source>
        <dbReference type="PIRSR" id="PIRSR633697-1"/>
    </source>
</evidence>
<keyword evidence="2" id="KW-1015">Disulfide bond</keyword>
<dbReference type="STRING" id="7574.A0A1S3IDK3"/>
<reference evidence="6" key="1">
    <citation type="submission" date="2025-08" db="UniProtKB">
        <authorList>
            <consortium name="RefSeq"/>
        </authorList>
    </citation>
    <scope>IDENTIFICATION</scope>
    <source>
        <tissue evidence="6">Gonads</tissue>
    </source>
</reference>
<evidence type="ECO:0000313" key="6">
    <source>
        <dbReference type="RefSeq" id="XP_013396317.1"/>
    </source>
</evidence>
<evidence type="ECO:0000256" key="1">
    <source>
        <dbReference type="ARBA" id="ARBA00007469"/>
    </source>
</evidence>
<dbReference type="Pfam" id="PF00445">
    <property type="entry name" value="Ribonuclease_T2"/>
    <property type="match status" value="1"/>
</dbReference>
<gene>
    <name evidence="6" type="primary">LOC106163307</name>
</gene>
<dbReference type="OMA" id="TNCHIGS"/>
<dbReference type="PROSITE" id="PS00530">
    <property type="entry name" value="RNASE_T2_1"/>
    <property type="match status" value="1"/>
</dbReference>
<name>A0A1S3IDK3_LINAN</name>
<dbReference type="FunCoup" id="A0A1S3IDK3">
    <property type="interactions" value="107"/>
</dbReference>
<accession>A0A1S3IDK3</accession>
<dbReference type="GO" id="GO:0003723">
    <property type="term" value="F:RNA binding"/>
    <property type="evidence" value="ECO:0007669"/>
    <property type="project" value="InterPro"/>
</dbReference>
<feature type="active site" evidence="3">
    <location>
        <position position="111"/>
    </location>
</feature>
<dbReference type="InterPro" id="IPR018188">
    <property type="entry name" value="RNase_T2_His_AS_1"/>
</dbReference>
<dbReference type="OrthoDB" id="435754at2759"/>
<dbReference type="PROSITE" id="PS51257">
    <property type="entry name" value="PROKAR_LIPOPROTEIN"/>
    <property type="match status" value="1"/>
</dbReference>
<keyword evidence="5" id="KW-1185">Reference proteome</keyword>
<evidence type="ECO:0000313" key="5">
    <source>
        <dbReference type="Proteomes" id="UP000085678"/>
    </source>
</evidence>
<dbReference type="RefSeq" id="XP_013396317.1">
    <property type="nucleotide sequence ID" value="XM_013540863.1"/>
</dbReference>
<dbReference type="InParanoid" id="A0A1S3IDK3"/>
<dbReference type="InterPro" id="IPR001568">
    <property type="entry name" value="RNase_T2-like"/>
</dbReference>
<evidence type="ECO:0000256" key="2">
    <source>
        <dbReference type="ARBA" id="ARBA00023157"/>
    </source>
</evidence>
<dbReference type="InterPro" id="IPR036430">
    <property type="entry name" value="RNase_T2-like_sf"/>
</dbReference>
<dbReference type="InterPro" id="IPR033697">
    <property type="entry name" value="Ribonuclease_T2_eukaryotic"/>
</dbReference>
<dbReference type="GO" id="GO:0033897">
    <property type="term" value="F:ribonuclease T2 activity"/>
    <property type="evidence" value="ECO:0007669"/>
    <property type="project" value="InterPro"/>
</dbReference>
<organism evidence="5 6">
    <name type="scientific">Lingula anatina</name>
    <name type="common">Brachiopod</name>
    <name type="synonym">Lingula unguis</name>
    <dbReference type="NCBI Taxonomy" id="7574"/>
    <lineage>
        <taxon>Eukaryota</taxon>
        <taxon>Metazoa</taxon>
        <taxon>Spiralia</taxon>
        <taxon>Lophotrochozoa</taxon>
        <taxon>Brachiopoda</taxon>
        <taxon>Linguliformea</taxon>
        <taxon>Lingulata</taxon>
        <taxon>Lingulida</taxon>
        <taxon>Linguloidea</taxon>
        <taxon>Lingulidae</taxon>
        <taxon>Lingula</taxon>
    </lineage>
</organism>
<dbReference type="AlphaFoldDB" id="A0A1S3IDK3"/>
<protein>
    <submittedName>
        <fullName evidence="6">Ribonuclease Oy</fullName>
    </submittedName>
</protein>
<dbReference type="PANTHER" id="PTHR11240">
    <property type="entry name" value="RIBONUCLEASE T2"/>
    <property type="match status" value="1"/>
</dbReference>
<dbReference type="KEGG" id="lak:106163307"/>
<dbReference type="PROSITE" id="PS00531">
    <property type="entry name" value="RNASE_T2_2"/>
    <property type="match status" value="1"/>
</dbReference>
<dbReference type="PANTHER" id="PTHR11240:SF22">
    <property type="entry name" value="RIBONUCLEASE T2"/>
    <property type="match status" value="1"/>
</dbReference>
<feature type="active site" evidence="3">
    <location>
        <position position="57"/>
    </location>
</feature>
<dbReference type="CDD" id="cd01061">
    <property type="entry name" value="RNase_T2_euk"/>
    <property type="match status" value="1"/>
</dbReference>
<dbReference type="SUPFAM" id="SSF55895">
    <property type="entry name" value="Ribonuclease Rh-like"/>
    <property type="match status" value="1"/>
</dbReference>
<dbReference type="GeneID" id="106163307"/>
<dbReference type="InterPro" id="IPR033130">
    <property type="entry name" value="RNase_T2_His_AS_2"/>
</dbReference>